<dbReference type="PRINTS" id="PR00868">
    <property type="entry name" value="DNAPOLI"/>
</dbReference>
<keyword evidence="2" id="KW-0235">DNA replication</keyword>
<dbReference type="EC" id="2.7.7.7" evidence="1"/>
<dbReference type="GO" id="GO:0006261">
    <property type="term" value="P:DNA-templated DNA replication"/>
    <property type="evidence" value="ECO:0007669"/>
    <property type="project" value="InterPro"/>
</dbReference>
<feature type="domain" description="DNA-directed DNA polymerase family A palm" evidence="4">
    <location>
        <begin position="1"/>
        <end position="95"/>
    </location>
</feature>
<evidence type="ECO:0000256" key="3">
    <source>
        <dbReference type="ARBA" id="ARBA00049244"/>
    </source>
</evidence>
<name>A0A388TIT3_9BACT</name>
<dbReference type="GO" id="GO:0003677">
    <property type="term" value="F:DNA binding"/>
    <property type="evidence" value="ECO:0007669"/>
    <property type="project" value="InterPro"/>
</dbReference>
<feature type="non-terminal residue" evidence="5">
    <location>
        <position position="1"/>
    </location>
</feature>
<proteinExistence type="predicted"/>
<comment type="caution">
    <text evidence="5">The sequence shown here is derived from an EMBL/GenBank/DDBJ whole genome shotgun (WGS) entry which is preliminary data.</text>
</comment>
<dbReference type="Pfam" id="PF00476">
    <property type="entry name" value="DNA_pol_A"/>
    <property type="match status" value="1"/>
</dbReference>
<dbReference type="GO" id="GO:0003887">
    <property type="term" value="F:DNA-directed DNA polymerase activity"/>
    <property type="evidence" value="ECO:0007669"/>
    <property type="project" value="UniProtKB-EC"/>
</dbReference>
<dbReference type="InterPro" id="IPR043502">
    <property type="entry name" value="DNA/RNA_pol_sf"/>
</dbReference>
<comment type="catalytic activity">
    <reaction evidence="3">
        <text>DNA(n) + a 2'-deoxyribonucleoside 5'-triphosphate = DNA(n+1) + diphosphate</text>
        <dbReference type="Rhea" id="RHEA:22508"/>
        <dbReference type="Rhea" id="RHEA-COMP:17339"/>
        <dbReference type="Rhea" id="RHEA-COMP:17340"/>
        <dbReference type="ChEBI" id="CHEBI:33019"/>
        <dbReference type="ChEBI" id="CHEBI:61560"/>
        <dbReference type="ChEBI" id="CHEBI:173112"/>
        <dbReference type="EC" id="2.7.7.7"/>
    </reaction>
</comment>
<sequence length="97" mass="10658">NKQVVAMAERAAINMPIQGTSADLIKMAMIRVAAALQEKKYQAQMILQVHDELVLDLPESEVAAVEALVKEIMSTVYPLKVPLQVNTAVGKNWLEAK</sequence>
<protein>
    <recommendedName>
        <fullName evidence="1">DNA-directed DNA polymerase</fullName>
        <ecNumber evidence="1">2.7.7.7</ecNumber>
    </recommendedName>
</protein>
<evidence type="ECO:0000313" key="5">
    <source>
        <dbReference type="EMBL" id="GBR77193.1"/>
    </source>
</evidence>
<dbReference type="GO" id="GO:0006302">
    <property type="term" value="P:double-strand break repair"/>
    <property type="evidence" value="ECO:0007669"/>
    <property type="project" value="TreeGrafter"/>
</dbReference>
<evidence type="ECO:0000313" key="6">
    <source>
        <dbReference type="Proteomes" id="UP000275925"/>
    </source>
</evidence>
<gene>
    <name evidence="5" type="ORF">NO2_1618</name>
</gene>
<accession>A0A388TIT3</accession>
<dbReference type="EMBL" id="BGZO01000134">
    <property type="protein sequence ID" value="GBR77193.1"/>
    <property type="molecule type" value="Genomic_DNA"/>
</dbReference>
<evidence type="ECO:0000256" key="2">
    <source>
        <dbReference type="ARBA" id="ARBA00022705"/>
    </source>
</evidence>
<evidence type="ECO:0000256" key="1">
    <source>
        <dbReference type="ARBA" id="ARBA00012417"/>
    </source>
</evidence>
<organism evidence="5 6">
    <name type="scientific">Candidatus Termititenax persephonae</name>
    <dbReference type="NCBI Taxonomy" id="2218525"/>
    <lineage>
        <taxon>Bacteria</taxon>
        <taxon>Bacillati</taxon>
        <taxon>Candidatus Margulisiibacteriota</taxon>
        <taxon>Candidatus Termititenacia</taxon>
        <taxon>Candidatus Termititenacales</taxon>
        <taxon>Candidatus Termititenacaceae</taxon>
        <taxon>Candidatus Termititenax</taxon>
    </lineage>
</organism>
<dbReference type="InterPro" id="IPR001098">
    <property type="entry name" value="DNA-dir_DNA_pol_A_palm_dom"/>
</dbReference>
<dbReference type="PANTHER" id="PTHR10133:SF27">
    <property type="entry name" value="DNA POLYMERASE NU"/>
    <property type="match status" value="1"/>
</dbReference>
<reference evidence="5 6" key="1">
    <citation type="journal article" date="2019" name="ISME J.">
        <title>Genome analyses of uncultured TG2/ZB3 bacteria in 'Margulisbacteria' specifically attached to ectosymbiotic spirochetes of protists in the termite gut.</title>
        <authorList>
            <person name="Utami Y.D."/>
            <person name="Kuwahara H."/>
            <person name="Igai K."/>
            <person name="Murakami T."/>
            <person name="Sugaya K."/>
            <person name="Morikawa T."/>
            <person name="Nagura Y."/>
            <person name="Yuki M."/>
            <person name="Deevong P."/>
            <person name="Inoue T."/>
            <person name="Kihara K."/>
            <person name="Lo N."/>
            <person name="Yamada A."/>
            <person name="Ohkuma M."/>
            <person name="Hongoh Y."/>
        </authorList>
    </citation>
    <scope>NUCLEOTIDE SEQUENCE [LARGE SCALE GENOMIC DNA]</scope>
    <source>
        <strain evidence="5">NkOx7-02</strain>
    </source>
</reference>
<dbReference type="SUPFAM" id="SSF56672">
    <property type="entry name" value="DNA/RNA polymerases"/>
    <property type="match status" value="1"/>
</dbReference>
<dbReference type="PANTHER" id="PTHR10133">
    <property type="entry name" value="DNA POLYMERASE I"/>
    <property type="match status" value="1"/>
</dbReference>
<dbReference type="Gene3D" id="3.30.70.370">
    <property type="match status" value="1"/>
</dbReference>
<dbReference type="Gene3D" id="1.10.150.20">
    <property type="entry name" value="5' to 3' exonuclease, C-terminal subdomain"/>
    <property type="match status" value="1"/>
</dbReference>
<dbReference type="AlphaFoldDB" id="A0A388TIT3"/>
<dbReference type="InterPro" id="IPR002298">
    <property type="entry name" value="DNA_polymerase_A"/>
</dbReference>
<keyword evidence="6" id="KW-1185">Reference proteome</keyword>
<evidence type="ECO:0000259" key="4">
    <source>
        <dbReference type="Pfam" id="PF00476"/>
    </source>
</evidence>
<dbReference type="Proteomes" id="UP000275925">
    <property type="component" value="Unassembled WGS sequence"/>
</dbReference>